<organism evidence="2 3">
    <name type="scientific">Micromonospora tulbaghiae</name>
    <dbReference type="NCBI Taxonomy" id="479978"/>
    <lineage>
        <taxon>Bacteria</taxon>
        <taxon>Bacillati</taxon>
        <taxon>Actinomycetota</taxon>
        <taxon>Actinomycetes</taxon>
        <taxon>Micromonosporales</taxon>
        <taxon>Micromonosporaceae</taxon>
        <taxon>Micromonospora</taxon>
    </lineage>
</organism>
<evidence type="ECO:0000313" key="2">
    <source>
        <dbReference type="EMBL" id="AYF26808.1"/>
    </source>
</evidence>
<reference evidence="2 3" key="1">
    <citation type="submission" date="2017-10" db="EMBL/GenBank/DDBJ databases">
        <title>Integration of genomic and chemical information greatly accelerates assignment of the full stereostructure of myelolactone, a potent inhibitor of myeloma from a marine-derived Micromonospora.</title>
        <authorList>
            <person name="Kim M.C."/>
            <person name="Machado H."/>
            <person name="Jensen P.R."/>
            <person name="Fenical W."/>
        </authorList>
    </citation>
    <scope>NUCLEOTIDE SEQUENCE [LARGE SCALE GENOMIC DNA]</scope>
    <source>
        <strain evidence="2 3">CNY-010</strain>
    </source>
</reference>
<name>A0A386WGK1_9ACTN</name>
<dbReference type="AlphaFoldDB" id="A0A386WGK1"/>
<dbReference type="KEGG" id="mtua:CSH63_04905"/>
<evidence type="ECO:0000313" key="3">
    <source>
        <dbReference type="Proteomes" id="UP000267804"/>
    </source>
</evidence>
<evidence type="ECO:0000256" key="1">
    <source>
        <dbReference type="SAM" id="MobiDB-lite"/>
    </source>
</evidence>
<accession>A0A386WGK1</accession>
<protein>
    <submittedName>
        <fullName evidence="2">Uncharacterized protein</fullName>
    </submittedName>
</protein>
<proteinExistence type="predicted"/>
<sequence length="74" mass="7866">MIGVHQVQGDEQVGDFLRPGGIDHSQTSGAVAPGRPSCSSTVLQRRGGDLLGGYPQQEPVETGVTVNWAPRHSW</sequence>
<dbReference type="EMBL" id="CP024087">
    <property type="protein sequence ID" value="AYF26808.1"/>
    <property type="molecule type" value="Genomic_DNA"/>
</dbReference>
<gene>
    <name evidence="2" type="ORF">CSH63_04905</name>
</gene>
<feature type="region of interest" description="Disordered" evidence="1">
    <location>
        <begin position="1"/>
        <end position="58"/>
    </location>
</feature>
<dbReference type="Proteomes" id="UP000267804">
    <property type="component" value="Chromosome"/>
</dbReference>